<accession>A0A328AGV3</accession>
<evidence type="ECO:0000313" key="1">
    <source>
        <dbReference type="EMBL" id="RAK52078.1"/>
    </source>
</evidence>
<dbReference type="RefSeq" id="WP_111515402.1">
    <property type="nucleotide sequence ID" value="NZ_QFYR01000003.1"/>
</dbReference>
<name>A0A328AGV3_9CAUL</name>
<organism evidence="1 2">
    <name type="scientific">Phenylobacterium deserti</name>
    <dbReference type="NCBI Taxonomy" id="1914756"/>
    <lineage>
        <taxon>Bacteria</taxon>
        <taxon>Pseudomonadati</taxon>
        <taxon>Pseudomonadota</taxon>
        <taxon>Alphaproteobacteria</taxon>
        <taxon>Caulobacterales</taxon>
        <taxon>Caulobacteraceae</taxon>
        <taxon>Phenylobacterium</taxon>
    </lineage>
</organism>
<gene>
    <name evidence="1" type="ORF">DJ018_13060</name>
</gene>
<dbReference type="AlphaFoldDB" id="A0A328AGV3"/>
<reference evidence="2" key="1">
    <citation type="submission" date="2018-05" db="EMBL/GenBank/DDBJ databases">
        <authorList>
            <person name="Li X."/>
        </authorList>
    </citation>
    <scope>NUCLEOTIDE SEQUENCE [LARGE SCALE GENOMIC DNA]</scope>
    <source>
        <strain evidence="2">YIM 73061</strain>
    </source>
</reference>
<evidence type="ECO:0000313" key="2">
    <source>
        <dbReference type="Proteomes" id="UP000249725"/>
    </source>
</evidence>
<dbReference type="OrthoDB" id="7210903at2"/>
<dbReference type="Proteomes" id="UP000249725">
    <property type="component" value="Unassembled WGS sequence"/>
</dbReference>
<protein>
    <submittedName>
        <fullName evidence="1">Uncharacterized protein</fullName>
    </submittedName>
</protein>
<comment type="caution">
    <text evidence="1">The sequence shown here is derived from an EMBL/GenBank/DDBJ whole genome shotgun (WGS) entry which is preliminary data.</text>
</comment>
<dbReference type="EMBL" id="QFYR01000003">
    <property type="protein sequence ID" value="RAK52078.1"/>
    <property type="molecule type" value="Genomic_DNA"/>
</dbReference>
<keyword evidence="2" id="KW-1185">Reference proteome</keyword>
<proteinExistence type="predicted"/>
<sequence>MYDPHDIGPEERSILQAALEAPLVDRDPTTVALCLRLCGRRLLQRAGMAAQANGWHGSPHAFVLTREGWAYLKAERRHAPVRRAG</sequence>